<evidence type="ECO:0008006" key="6">
    <source>
        <dbReference type="Google" id="ProtNLM"/>
    </source>
</evidence>
<name>A0ABQ8UIH8_9EUKA</name>
<sequence>MDLPTCVLTFCLGWLGLTTLRGSVFAPQARHFPPANLARCFTARREINPACFFRISFQYIGDVHRFTSRNS</sequence>
<reference evidence="3" key="1">
    <citation type="journal article" date="2022" name="bioRxiv">
        <title>Genomics of Preaxostyla Flagellates Illuminates Evolutionary Transitions and the Path Towards Mitochondrial Loss.</title>
        <authorList>
            <person name="Novak L.V.F."/>
            <person name="Treitli S.C."/>
            <person name="Pyrih J."/>
            <person name="Halakuc P."/>
            <person name="Pipaliya S.V."/>
            <person name="Vacek V."/>
            <person name="Brzon O."/>
            <person name="Soukal P."/>
            <person name="Eme L."/>
            <person name="Dacks J.B."/>
            <person name="Karnkowska A."/>
            <person name="Elias M."/>
            <person name="Hampl V."/>
        </authorList>
    </citation>
    <scope>NUCLEOTIDE SEQUENCE</scope>
    <source>
        <strain evidence="3">RCP-MX</strain>
    </source>
</reference>
<feature type="signal peptide" evidence="1">
    <location>
        <begin position="1"/>
        <end position="22"/>
    </location>
</feature>
<keyword evidence="1" id="KW-0732">Signal</keyword>
<dbReference type="EMBL" id="JAPMOS010000023">
    <property type="protein sequence ID" value="KAJ4459029.1"/>
    <property type="molecule type" value="Genomic_DNA"/>
</dbReference>
<protein>
    <recommendedName>
        <fullName evidence="6">Secreted protein</fullName>
    </recommendedName>
</protein>
<evidence type="ECO:0000313" key="3">
    <source>
        <dbReference type="EMBL" id="KAJ4459029.1"/>
    </source>
</evidence>
<evidence type="ECO:0000313" key="2">
    <source>
        <dbReference type="EMBL" id="KAJ4458325.1"/>
    </source>
</evidence>
<feature type="chain" id="PRO_5045031120" description="Secreted protein" evidence="1">
    <location>
        <begin position="23"/>
        <end position="71"/>
    </location>
</feature>
<evidence type="ECO:0000256" key="1">
    <source>
        <dbReference type="SAM" id="SignalP"/>
    </source>
</evidence>
<organism evidence="3 5">
    <name type="scientific">Paratrimastix pyriformis</name>
    <dbReference type="NCBI Taxonomy" id="342808"/>
    <lineage>
        <taxon>Eukaryota</taxon>
        <taxon>Metamonada</taxon>
        <taxon>Preaxostyla</taxon>
        <taxon>Paratrimastigidae</taxon>
        <taxon>Paratrimastix</taxon>
    </lineage>
</organism>
<comment type="caution">
    <text evidence="3">The sequence shown here is derived from an EMBL/GenBank/DDBJ whole genome shotgun (WGS) entry which is preliminary data.</text>
</comment>
<dbReference type="Proteomes" id="UP001141327">
    <property type="component" value="Unassembled WGS sequence"/>
</dbReference>
<evidence type="ECO:0000313" key="4">
    <source>
        <dbReference type="EMBL" id="KAJ4460227.1"/>
    </source>
</evidence>
<accession>A0ABQ8UIH8</accession>
<gene>
    <name evidence="4" type="ORF">PAPYR_3616</name>
    <name evidence="3" type="ORF">PAPYR_5080</name>
    <name evidence="2" type="ORF">PAPYR_6010</name>
</gene>
<dbReference type="EMBL" id="JAPMOS010000031">
    <property type="protein sequence ID" value="KAJ4458325.1"/>
    <property type="molecule type" value="Genomic_DNA"/>
</dbReference>
<keyword evidence="5" id="KW-1185">Reference proteome</keyword>
<proteinExistence type="predicted"/>
<dbReference type="EMBL" id="JAPMOS010000014">
    <property type="protein sequence ID" value="KAJ4460227.1"/>
    <property type="molecule type" value="Genomic_DNA"/>
</dbReference>
<evidence type="ECO:0000313" key="5">
    <source>
        <dbReference type="Proteomes" id="UP001141327"/>
    </source>
</evidence>